<feature type="active site" evidence="4">
    <location>
        <position position="48"/>
    </location>
</feature>
<dbReference type="UniPathway" id="UPA00545">
    <property type="reaction ID" value="UER00823"/>
</dbReference>
<evidence type="ECO:0000256" key="1">
    <source>
        <dbReference type="ARBA" id="ARBA00005184"/>
    </source>
</evidence>
<dbReference type="Pfam" id="PF01095">
    <property type="entry name" value="Pectinesterase"/>
    <property type="match status" value="1"/>
</dbReference>
<evidence type="ECO:0000313" key="8">
    <source>
        <dbReference type="Proteomes" id="UP000489600"/>
    </source>
</evidence>
<evidence type="ECO:0000256" key="4">
    <source>
        <dbReference type="PROSITE-ProRule" id="PRU10040"/>
    </source>
</evidence>
<accession>A0A565CXQ0</accession>
<evidence type="ECO:0000256" key="2">
    <source>
        <dbReference type="ARBA" id="ARBA00022801"/>
    </source>
</evidence>
<dbReference type="EMBL" id="CABITT030000008">
    <property type="protein sequence ID" value="VVB18316.1"/>
    <property type="molecule type" value="Genomic_DNA"/>
</dbReference>
<dbReference type="InterPro" id="IPR000070">
    <property type="entry name" value="Pectinesterase_cat"/>
</dbReference>
<evidence type="ECO:0000259" key="6">
    <source>
        <dbReference type="Pfam" id="PF01095"/>
    </source>
</evidence>
<reference evidence="7" key="1">
    <citation type="submission" date="2019-07" db="EMBL/GenBank/DDBJ databases">
        <authorList>
            <person name="Dittberner H."/>
        </authorList>
    </citation>
    <scope>NUCLEOTIDE SEQUENCE [LARGE SCALE GENOMIC DNA]</scope>
</reference>
<dbReference type="InterPro" id="IPR012334">
    <property type="entry name" value="Pectin_lyas_fold"/>
</dbReference>
<evidence type="ECO:0000313" key="7">
    <source>
        <dbReference type="EMBL" id="VVB18316.1"/>
    </source>
</evidence>
<proteinExistence type="predicted"/>
<evidence type="ECO:0000256" key="3">
    <source>
        <dbReference type="ARBA" id="ARBA00023085"/>
    </source>
</evidence>
<dbReference type="PANTHER" id="PTHR31707">
    <property type="entry name" value="PECTINESTERASE"/>
    <property type="match status" value="1"/>
</dbReference>
<evidence type="ECO:0000256" key="5">
    <source>
        <dbReference type="RuleBase" id="RU000589"/>
    </source>
</evidence>
<dbReference type="OrthoDB" id="2019149at2759"/>
<keyword evidence="3 5" id="KW-0063">Aspartyl esterase</keyword>
<dbReference type="PROSITE" id="PS00503">
    <property type="entry name" value="PECTINESTERASE_2"/>
    <property type="match status" value="1"/>
</dbReference>
<dbReference type="GO" id="GO:0045490">
    <property type="term" value="P:pectin catabolic process"/>
    <property type="evidence" value="ECO:0007669"/>
    <property type="project" value="UniProtKB-UniRule"/>
</dbReference>
<dbReference type="GO" id="GO:0030599">
    <property type="term" value="F:pectinesterase activity"/>
    <property type="evidence" value="ECO:0007669"/>
    <property type="project" value="UniProtKB-UniRule"/>
</dbReference>
<comment type="caution">
    <text evidence="7">The sequence shown here is derived from an EMBL/GenBank/DDBJ whole genome shotgun (WGS) entry which is preliminary data.</text>
</comment>
<dbReference type="InterPro" id="IPR033131">
    <property type="entry name" value="Pectinesterase_Asp_AS"/>
</dbReference>
<dbReference type="Proteomes" id="UP000489600">
    <property type="component" value="Unassembled WGS sequence"/>
</dbReference>
<dbReference type="SUPFAM" id="SSF51126">
    <property type="entry name" value="Pectin lyase-like"/>
    <property type="match status" value="1"/>
</dbReference>
<comment type="catalytic activity">
    <reaction evidence="5">
        <text>[(1-&gt;4)-alpha-D-galacturonosyl methyl ester](n) + n H2O = [(1-&gt;4)-alpha-D-galacturonosyl](n) + n methanol + n H(+)</text>
        <dbReference type="Rhea" id="RHEA:22380"/>
        <dbReference type="Rhea" id="RHEA-COMP:14570"/>
        <dbReference type="Rhea" id="RHEA-COMP:14573"/>
        <dbReference type="ChEBI" id="CHEBI:15377"/>
        <dbReference type="ChEBI" id="CHEBI:15378"/>
        <dbReference type="ChEBI" id="CHEBI:17790"/>
        <dbReference type="ChEBI" id="CHEBI:140522"/>
        <dbReference type="ChEBI" id="CHEBI:140523"/>
        <dbReference type="EC" id="3.1.1.11"/>
    </reaction>
</comment>
<keyword evidence="8" id="KW-1185">Reference proteome</keyword>
<dbReference type="EC" id="3.1.1.11" evidence="5"/>
<dbReference type="AlphaFoldDB" id="A0A565CXQ0"/>
<name>A0A565CXQ0_9BRAS</name>
<dbReference type="InterPro" id="IPR011050">
    <property type="entry name" value="Pectin_lyase_fold/virulence"/>
</dbReference>
<gene>
    <name evidence="7" type="ORF">ANE_LOCUS28760</name>
</gene>
<comment type="pathway">
    <text evidence="1 5">Glycan metabolism; pectin degradation; 2-dehydro-3-deoxy-D-gluconate from pectin: step 1/5.</text>
</comment>
<keyword evidence="2 5" id="KW-0378">Hydrolase</keyword>
<dbReference type="GO" id="GO:0042545">
    <property type="term" value="P:cell wall modification"/>
    <property type="evidence" value="ECO:0007669"/>
    <property type="project" value="UniProtKB-UniRule"/>
</dbReference>
<dbReference type="Gene3D" id="2.160.20.10">
    <property type="entry name" value="Single-stranded right-handed beta-helix, Pectin lyase-like"/>
    <property type="match status" value="1"/>
</dbReference>
<sequence>MKDIGIINTAGPKNGQAVALRSDSDHSTRSTLTQRQFYRDCDITGTVDFIFGNAAVVFQGCNIRPRQPLPGQSNTITAQGKTDPNHDTGISIQYCTISPNGDVTAATYLGRPWKKYSKTVVMQSEIGSIVSPAGWSSWGSKDPPSTIFYGEFKNSGPGSDLTQRIKWVGYRPVMTDIDVWNVMVYNFIQGMEWIEATGVPFEPK</sequence>
<organism evidence="7 8">
    <name type="scientific">Arabis nemorensis</name>
    <dbReference type="NCBI Taxonomy" id="586526"/>
    <lineage>
        <taxon>Eukaryota</taxon>
        <taxon>Viridiplantae</taxon>
        <taxon>Streptophyta</taxon>
        <taxon>Embryophyta</taxon>
        <taxon>Tracheophyta</taxon>
        <taxon>Spermatophyta</taxon>
        <taxon>Magnoliopsida</taxon>
        <taxon>eudicotyledons</taxon>
        <taxon>Gunneridae</taxon>
        <taxon>Pentapetalae</taxon>
        <taxon>rosids</taxon>
        <taxon>malvids</taxon>
        <taxon>Brassicales</taxon>
        <taxon>Brassicaceae</taxon>
        <taxon>Arabideae</taxon>
        <taxon>Arabis</taxon>
    </lineage>
</organism>
<protein>
    <recommendedName>
        <fullName evidence="5">Pectinesterase</fullName>
        <ecNumber evidence="5">3.1.1.11</ecNumber>
    </recommendedName>
</protein>
<feature type="domain" description="Pectinesterase catalytic" evidence="6">
    <location>
        <begin position="1"/>
        <end position="190"/>
    </location>
</feature>